<dbReference type="Pfam" id="PF18593">
    <property type="entry name" value="CdiI_2"/>
    <property type="match status" value="1"/>
</dbReference>
<gene>
    <name evidence="2" type="ORF">ACFFFU_01805</name>
</gene>
<protein>
    <submittedName>
        <fullName evidence="2">Contact-dependent growth inhibition system immunity protein</fullName>
    </submittedName>
</protein>
<proteinExistence type="predicted"/>
<dbReference type="EMBL" id="JBHLTF010000005">
    <property type="protein sequence ID" value="MFC0716497.1"/>
    <property type="molecule type" value="Genomic_DNA"/>
</dbReference>
<sequence length="96" mass="10453">MSDTPALENFLSAYFHQDWSMEHDTATGVVEAYLGSEADAEIVAVRDDLARLAGEGLDEAALGARMQSLGSEYDPTRDGGSWQAWLATLQAAFTRR</sequence>
<dbReference type="Proteomes" id="UP001589898">
    <property type="component" value="Unassembled WGS sequence"/>
</dbReference>
<dbReference type="RefSeq" id="WP_189495948.1">
    <property type="nucleotide sequence ID" value="NZ_BMZT01000004.1"/>
</dbReference>
<name>A0ABV6SSQ8_9GAMM</name>
<dbReference type="InterPro" id="IPR041129">
    <property type="entry name" value="CdiI_2"/>
</dbReference>
<keyword evidence="3" id="KW-1185">Reference proteome</keyword>
<evidence type="ECO:0000313" key="3">
    <source>
        <dbReference type="Proteomes" id="UP001589898"/>
    </source>
</evidence>
<reference evidence="2 3" key="1">
    <citation type="submission" date="2024-09" db="EMBL/GenBank/DDBJ databases">
        <authorList>
            <person name="Sun Q."/>
            <person name="Mori K."/>
        </authorList>
    </citation>
    <scope>NUCLEOTIDE SEQUENCE [LARGE SCALE GENOMIC DNA]</scope>
    <source>
        <strain evidence="2 3">KCTC 52403</strain>
    </source>
</reference>
<evidence type="ECO:0000259" key="1">
    <source>
        <dbReference type="Pfam" id="PF18593"/>
    </source>
</evidence>
<feature type="domain" description="CdiI immunity protein" evidence="1">
    <location>
        <begin position="4"/>
        <end position="92"/>
    </location>
</feature>
<comment type="caution">
    <text evidence="2">The sequence shown here is derived from an EMBL/GenBank/DDBJ whole genome shotgun (WGS) entry which is preliminary data.</text>
</comment>
<accession>A0ABV6SSQ8</accession>
<organism evidence="2 3">
    <name type="scientific">Luteimonas padinae</name>
    <dbReference type="NCBI Taxonomy" id="1714359"/>
    <lineage>
        <taxon>Bacteria</taxon>
        <taxon>Pseudomonadati</taxon>
        <taxon>Pseudomonadota</taxon>
        <taxon>Gammaproteobacteria</taxon>
        <taxon>Lysobacterales</taxon>
        <taxon>Lysobacteraceae</taxon>
        <taxon>Luteimonas</taxon>
    </lineage>
</organism>
<evidence type="ECO:0000313" key="2">
    <source>
        <dbReference type="EMBL" id="MFC0716497.1"/>
    </source>
</evidence>